<comment type="caution">
    <text evidence="1">The sequence shown here is derived from an EMBL/GenBank/DDBJ whole genome shotgun (WGS) entry which is preliminary data.</text>
</comment>
<dbReference type="AlphaFoldDB" id="A0A645F2K6"/>
<proteinExistence type="predicted"/>
<reference evidence="1" key="1">
    <citation type="submission" date="2019-08" db="EMBL/GenBank/DDBJ databases">
        <authorList>
            <person name="Kucharzyk K."/>
            <person name="Murdoch R.W."/>
            <person name="Higgins S."/>
            <person name="Loffler F."/>
        </authorList>
    </citation>
    <scope>NUCLEOTIDE SEQUENCE</scope>
</reference>
<name>A0A645F2K6_9ZZZZ</name>
<dbReference type="EMBL" id="VSSQ01054610">
    <property type="protein sequence ID" value="MPN08555.1"/>
    <property type="molecule type" value="Genomic_DNA"/>
</dbReference>
<sequence length="69" mass="7979">MLSNYTNDHTKEVEQRIAAIRILVNDSCIFFKPRIGSTAVLQQCLYCAYAVWDTKQNECKSTGLCKYKR</sequence>
<organism evidence="1">
    <name type="scientific">bioreactor metagenome</name>
    <dbReference type="NCBI Taxonomy" id="1076179"/>
    <lineage>
        <taxon>unclassified sequences</taxon>
        <taxon>metagenomes</taxon>
        <taxon>ecological metagenomes</taxon>
    </lineage>
</organism>
<protein>
    <submittedName>
        <fullName evidence="1">Uncharacterized protein</fullName>
    </submittedName>
</protein>
<gene>
    <name evidence="1" type="ORF">SDC9_155838</name>
</gene>
<evidence type="ECO:0000313" key="1">
    <source>
        <dbReference type="EMBL" id="MPN08555.1"/>
    </source>
</evidence>
<accession>A0A645F2K6</accession>